<gene>
    <name evidence="3" type="ORF">A8950_2388</name>
</gene>
<dbReference type="PROSITE" id="PS50405">
    <property type="entry name" value="GST_CTER"/>
    <property type="match status" value="1"/>
</dbReference>
<dbReference type="InterPro" id="IPR040079">
    <property type="entry name" value="Glutathione_S-Trfase"/>
</dbReference>
<dbReference type="SUPFAM" id="SSF47616">
    <property type="entry name" value="GST C-terminal domain-like"/>
    <property type="match status" value="1"/>
</dbReference>
<dbReference type="InterPro" id="IPR036249">
    <property type="entry name" value="Thioredoxin-like_sf"/>
</dbReference>
<dbReference type="Pfam" id="PF13409">
    <property type="entry name" value="GST_N_2"/>
    <property type="match status" value="1"/>
</dbReference>
<dbReference type="PANTHER" id="PTHR44051">
    <property type="entry name" value="GLUTATHIONE S-TRANSFERASE-RELATED"/>
    <property type="match status" value="1"/>
</dbReference>
<dbReference type="InterPro" id="IPR004045">
    <property type="entry name" value="Glutathione_S-Trfase_N"/>
</dbReference>
<dbReference type="Gene3D" id="1.20.1050.10">
    <property type="match status" value="1"/>
</dbReference>
<dbReference type="Gene3D" id="3.40.30.10">
    <property type="entry name" value="Glutaredoxin"/>
    <property type="match status" value="1"/>
</dbReference>
<dbReference type="Pfam" id="PF00043">
    <property type="entry name" value="GST_C"/>
    <property type="match status" value="1"/>
</dbReference>
<organism evidence="3 4">
    <name type="scientific">Dongia mobilis</name>
    <dbReference type="NCBI Taxonomy" id="578943"/>
    <lineage>
        <taxon>Bacteria</taxon>
        <taxon>Pseudomonadati</taxon>
        <taxon>Pseudomonadota</taxon>
        <taxon>Alphaproteobacteria</taxon>
        <taxon>Rhodospirillales</taxon>
        <taxon>Dongiaceae</taxon>
        <taxon>Dongia</taxon>
    </lineage>
</organism>
<evidence type="ECO:0000313" key="4">
    <source>
        <dbReference type="Proteomes" id="UP000295783"/>
    </source>
</evidence>
<dbReference type="SFLD" id="SFLDS00019">
    <property type="entry name" value="Glutathione_Transferase_(cytos"/>
    <property type="match status" value="1"/>
</dbReference>
<dbReference type="RefSeq" id="WP_133613882.1">
    <property type="nucleotide sequence ID" value="NZ_SNYW01000009.1"/>
</dbReference>
<keyword evidence="3" id="KW-0808">Transferase</keyword>
<name>A0A4R6WRU5_9PROT</name>
<dbReference type="EMBL" id="SNYW01000009">
    <property type="protein sequence ID" value="TDQ81323.1"/>
    <property type="molecule type" value="Genomic_DNA"/>
</dbReference>
<comment type="caution">
    <text evidence="3">The sequence shown here is derived from an EMBL/GenBank/DDBJ whole genome shotgun (WGS) entry which is preliminary data.</text>
</comment>
<dbReference type="InterPro" id="IPR004046">
    <property type="entry name" value="GST_C"/>
</dbReference>
<reference evidence="3 4" key="1">
    <citation type="submission" date="2019-03" db="EMBL/GenBank/DDBJ databases">
        <title>Genomic Encyclopedia of Type Strains, Phase III (KMG-III): the genomes of soil and plant-associated and newly described type strains.</title>
        <authorList>
            <person name="Whitman W."/>
        </authorList>
    </citation>
    <scope>NUCLEOTIDE SEQUENCE [LARGE SCALE GENOMIC DNA]</scope>
    <source>
        <strain evidence="3 4">CGMCC 1.7660</strain>
    </source>
</reference>
<evidence type="ECO:0000259" key="1">
    <source>
        <dbReference type="PROSITE" id="PS50404"/>
    </source>
</evidence>
<dbReference type="SFLD" id="SFLDG00358">
    <property type="entry name" value="Main_(cytGST)"/>
    <property type="match status" value="1"/>
</dbReference>
<dbReference type="OrthoDB" id="9794721at2"/>
<evidence type="ECO:0000259" key="2">
    <source>
        <dbReference type="PROSITE" id="PS50405"/>
    </source>
</evidence>
<feature type="domain" description="GST N-terminal" evidence="1">
    <location>
        <begin position="1"/>
        <end position="82"/>
    </location>
</feature>
<dbReference type="SUPFAM" id="SSF52833">
    <property type="entry name" value="Thioredoxin-like"/>
    <property type="match status" value="1"/>
</dbReference>
<dbReference type="PANTHER" id="PTHR44051:SF8">
    <property type="entry name" value="GLUTATHIONE S-TRANSFERASE GSTA"/>
    <property type="match status" value="1"/>
</dbReference>
<dbReference type="InterPro" id="IPR010987">
    <property type="entry name" value="Glutathione-S-Trfase_C-like"/>
</dbReference>
<dbReference type="PROSITE" id="PS50404">
    <property type="entry name" value="GST_NTER"/>
    <property type="match status" value="1"/>
</dbReference>
<dbReference type="Proteomes" id="UP000295783">
    <property type="component" value="Unassembled WGS sequence"/>
</dbReference>
<accession>A0A4R6WRU5</accession>
<feature type="domain" description="GST C-terminal" evidence="2">
    <location>
        <begin position="87"/>
        <end position="214"/>
    </location>
</feature>
<proteinExistence type="predicted"/>
<dbReference type="GO" id="GO:0016740">
    <property type="term" value="F:transferase activity"/>
    <property type="evidence" value="ECO:0007669"/>
    <property type="project" value="UniProtKB-KW"/>
</dbReference>
<keyword evidence="4" id="KW-1185">Reference proteome</keyword>
<evidence type="ECO:0000313" key="3">
    <source>
        <dbReference type="EMBL" id="TDQ81323.1"/>
    </source>
</evidence>
<dbReference type="AlphaFoldDB" id="A0A4R6WRU5"/>
<sequence>MSLTFYYGSGSPYAWKVWLALEHKGIPHEAKRLSFDNDDTKTPQFLAVNPRGRVPAILDDGFAIWESAAILEYLEERYPQNPLLPTDIHGRATVRRLVAEADNYLSPASGELIEQAVYLSPAERDPEKSRAACQRMGDELRRFEDYLKGEFLHESLSLADFAAFPYIRLAQRADERAPGLGIARADMPAGIRAWMDRIEALPYYARTIPPHWKS</sequence>
<dbReference type="InterPro" id="IPR036282">
    <property type="entry name" value="Glutathione-S-Trfase_C_sf"/>
</dbReference>
<dbReference type="CDD" id="cd03048">
    <property type="entry name" value="GST_N_Ure2p_like"/>
    <property type="match status" value="1"/>
</dbReference>
<protein>
    <submittedName>
        <fullName evidence="3">Glutathione S-transferase/GST-like protein</fullName>
    </submittedName>
</protein>